<organism evidence="1 2">
    <name type="scientific">Dovyalis caffra</name>
    <dbReference type="NCBI Taxonomy" id="77055"/>
    <lineage>
        <taxon>Eukaryota</taxon>
        <taxon>Viridiplantae</taxon>
        <taxon>Streptophyta</taxon>
        <taxon>Embryophyta</taxon>
        <taxon>Tracheophyta</taxon>
        <taxon>Spermatophyta</taxon>
        <taxon>Magnoliopsida</taxon>
        <taxon>eudicotyledons</taxon>
        <taxon>Gunneridae</taxon>
        <taxon>Pentapetalae</taxon>
        <taxon>rosids</taxon>
        <taxon>fabids</taxon>
        <taxon>Malpighiales</taxon>
        <taxon>Salicaceae</taxon>
        <taxon>Flacourtieae</taxon>
        <taxon>Dovyalis</taxon>
    </lineage>
</organism>
<proteinExistence type="predicted"/>
<evidence type="ECO:0000313" key="1">
    <source>
        <dbReference type="EMBL" id="CAK7347143.1"/>
    </source>
</evidence>
<accession>A0AAV1S8D2</accession>
<protein>
    <submittedName>
        <fullName evidence="1">Uncharacterized protein</fullName>
    </submittedName>
</protein>
<dbReference type="Proteomes" id="UP001314170">
    <property type="component" value="Unassembled WGS sequence"/>
</dbReference>
<gene>
    <name evidence="1" type="ORF">DCAF_LOCUS19825</name>
</gene>
<dbReference type="EMBL" id="CAWUPB010001173">
    <property type="protein sequence ID" value="CAK7347143.1"/>
    <property type="molecule type" value="Genomic_DNA"/>
</dbReference>
<comment type="caution">
    <text evidence="1">The sequence shown here is derived from an EMBL/GenBank/DDBJ whole genome shotgun (WGS) entry which is preliminary data.</text>
</comment>
<dbReference type="AlphaFoldDB" id="A0AAV1S8D2"/>
<sequence>PQDIQHTLRSKASKAFVEAFVLILLLESDPTQYEPNKVQYCKIEIGLRFQENLELHHLITYR</sequence>
<reference evidence="1 2" key="1">
    <citation type="submission" date="2024-01" db="EMBL/GenBank/DDBJ databases">
        <authorList>
            <person name="Waweru B."/>
        </authorList>
    </citation>
    <scope>NUCLEOTIDE SEQUENCE [LARGE SCALE GENOMIC DNA]</scope>
</reference>
<feature type="non-terminal residue" evidence="1">
    <location>
        <position position="1"/>
    </location>
</feature>
<name>A0AAV1S8D2_9ROSI</name>
<evidence type="ECO:0000313" key="2">
    <source>
        <dbReference type="Proteomes" id="UP001314170"/>
    </source>
</evidence>
<keyword evidence="2" id="KW-1185">Reference proteome</keyword>